<sequence>MQHVVHQALIENNPATNLGSIIAPPVKRHSPAAGATIGTVDTH</sequence>
<proteinExistence type="predicted"/>
<protein>
    <submittedName>
        <fullName evidence="2">Uncharacterized protein</fullName>
    </submittedName>
</protein>
<dbReference type="AlphaFoldDB" id="E0SJL1"/>
<evidence type="ECO:0000313" key="3">
    <source>
        <dbReference type="Proteomes" id="UP000006859"/>
    </source>
</evidence>
<feature type="region of interest" description="Disordered" evidence="1">
    <location>
        <begin position="17"/>
        <end position="43"/>
    </location>
</feature>
<organism evidence="2 3">
    <name type="scientific">Dickeya dadantii (strain 3937)</name>
    <name type="common">Erwinia chrysanthemi (strain 3937)</name>
    <dbReference type="NCBI Taxonomy" id="198628"/>
    <lineage>
        <taxon>Bacteria</taxon>
        <taxon>Pseudomonadati</taxon>
        <taxon>Pseudomonadota</taxon>
        <taxon>Gammaproteobacteria</taxon>
        <taxon>Enterobacterales</taxon>
        <taxon>Pectobacteriaceae</taxon>
        <taxon>Dickeya</taxon>
    </lineage>
</organism>
<gene>
    <name evidence="2" type="ordered locus">Dda3937_01878</name>
</gene>
<dbReference type="HOGENOM" id="CLU_3232764_0_0_6"/>
<keyword evidence="3" id="KW-1185">Reference proteome</keyword>
<reference evidence="2 3" key="1">
    <citation type="journal article" date="2011" name="J. Bacteriol.">
        <title>Genome sequence of the plant-pathogenic bacterium Dickeya dadantii 3937.</title>
        <authorList>
            <person name="Glasner J.D."/>
            <person name="Yang C.H."/>
            <person name="Reverchon S."/>
            <person name="Hugouvieux-Cotte-Pattat N."/>
            <person name="Condemine G."/>
            <person name="Bohin J.P."/>
            <person name="Van Gijsegem F."/>
            <person name="Yang S."/>
            <person name="Franza T."/>
            <person name="Expert D."/>
            <person name="Plunkett G. III"/>
            <person name="San Francisco M.J."/>
            <person name="Charkowski A.O."/>
            <person name="Py B."/>
            <person name="Bell K."/>
            <person name="Rauscher L."/>
            <person name="Rodriguez-Palenzuela P."/>
            <person name="Toussaint A."/>
            <person name="Holeva M.C."/>
            <person name="He S.Y."/>
            <person name="Douet V."/>
            <person name="Boccara M."/>
            <person name="Blanco C."/>
            <person name="Toth I."/>
            <person name="Anderson B.D."/>
            <person name="Biehl B.S."/>
            <person name="Mau B."/>
            <person name="Flynn S.M."/>
            <person name="Barras F."/>
            <person name="Lindeberg M."/>
            <person name="Birch P.R."/>
            <person name="Tsuyumu S."/>
            <person name="Shi X."/>
            <person name="Hibbing M."/>
            <person name="Yap M.N."/>
            <person name="Carpentier M."/>
            <person name="Dassa E."/>
            <person name="Umehara M."/>
            <person name="Kim J.F."/>
            <person name="Rusch M."/>
            <person name="Soni P."/>
            <person name="Mayhew G.F."/>
            <person name="Fouts D.E."/>
            <person name="Gill S.R."/>
            <person name="Blattner F.R."/>
            <person name="Keen N.T."/>
            <person name="Perna N.T."/>
        </authorList>
    </citation>
    <scope>NUCLEOTIDE SEQUENCE [LARGE SCALE GENOMIC DNA]</scope>
    <source>
        <strain evidence="2 3">3937</strain>
    </source>
</reference>
<dbReference type="STRING" id="198628.Dda3937_01878"/>
<name>E0SJL1_DICD3</name>
<dbReference type="Proteomes" id="UP000006859">
    <property type="component" value="Chromosome"/>
</dbReference>
<evidence type="ECO:0000313" key="2">
    <source>
        <dbReference type="EMBL" id="ADM99185.1"/>
    </source>
</evidence>
<evidence type="ECO:0000256" key="1">
    <source>
        <dbReference type="SAM" id="MobiDB-lite"/>
    </source>
</evidence>
<accession>E0SJL1</accession>
<dbReference type="EMBL" id="CP002038">
    <property type="protein sequence ID" value="ADM99185.1"/>
    <property type="molecule type" value="Genomic_DNA"/>
</dbReference>
<dbReference type="KEGG" id="ddd:Dda3937_01878"/>